<evidence type="ECO:0000313" key="3">
    <source>
        <dbReference type="Proteomes" id="UP001220324"/>
    </source>
</evidence>
<organism evidence="2 3">
    <name type="scientific">Penicillium frequentans</name>
    <dbReference type="NCBI Taxonomy" id="3151616"/>
    <lineage>
        <taxon>Eukaryota</taxon>
        <taxon>Fungi</taxon>
        <taxon>Dikarya</taxon>
        <taxon>Ascomycota</taxon>
        <taxon>Pezizomycotina</taxon>
        <taxon>Eurotiomycetes</taxon>
        <taxon>Eurotiomycetidae</taxon>
        <taxon>Eurotiales</taxon>
        <taxon>Aspergillaceae</taxon>
        <taxon>Penicillium</taxon>
    </lineage>
</organism>
<dbReference type="AlphaFoldDB" id="A0AAD6CLS1"/>
<protein>
    <submittedName>
        <fullName evidence="2">Uncharacterized protein</fullName>
    </submittedName>
</protein>
<keyword evidence="3" id="KW-1185">Reference proteome</keyword>
<name>A0AAD6CLS1_9EURO</name>
<accession>A0AAD6CLS1</accession>
<evidence type="ECO:0000256" key="1">
    <source>
        <dbReference type="SAM" id="MobiDB-lite"/>
    </source>
</evidence>
<sequence length="133" mass="14751">MTHSGSNASFYREQTLANLHFLLGGDIDILTCDGGDSYRRTCKVMQTYGADTGMALKALHDMSCKLLSDVAASRNYLLRPEHIPNCYEVIPIQLNQISDWMSFRASDTPIPLPQKSSETLEAEHDPQTGQEGT</sequence>
<evidence type="ECO:0000313" key="2">
    <source>
        <dbReference type="EMBL" id="KAJ5525821.1"/>
    </source>
</evidence>
<dbReference type="Proteomes" id="UP001220324">
    <property type="component" value="Unassembled WGS sequence"/>
</dbReference>
<comment type="caution">
    <text evidence="2">The sequence shown here is derived from an EMBL/GenBank/DDBJ whole genome shotgun (WGS) entry which is preliminary data.</text>
</comment>
<reference evidence="2 3" key="1">
    <citation type="journal article" date="2023" name="IMA Fungus">
        <title>Comparative genomic study of the Penicillium genus elucidates a diverse pangenome and 15 lateral gene transfer events.</title>
        <authorList>
            <person name="Petersen C."/>
            <person name="Sorensen T."/>
            <person name="Nielsen M.R."/>
            <person name="Sondergaard T.E."/>
            <person name="Sorensen J.L."/>
            <person name="Fitzpatrick D.A."/>
            <person name="Frisvad J.C."/>
            <person name="Nielsen K.L."/>
        </authorList>
    </citation>
    <scope>NUCLEOTIDE SEQUENCE [LARGE SCALE GENOMIC DNA]</scope>
    <source>
        <strain evidence="2 3">IBT 35679</strain>
    </source>
</reference>
<proteinExistence type="predicted"/>
<dbReference type="EMBL" id="JAQIZZ010000008">
    <property type="protein sequence ID" value="KAJ5525821.1"/>
    <property type="molecule type" value="Genomic_DNA"/>
</dbReference>
<gene>
    <name evidence="2" type="ORF">N7494_012471</name>
</gene>
<feature type="region of interest" description="Disordered" evidence="1">
    <location>
        <begin position="108"/>
        <end position="133"/>
    </location>
</feature>